<dbReference type="GO" id="GO:0004672">
    <property type="term" value="F:protein kinase activity"/>
    <property type="evidence" value="ECO:0007669"/>
    <property type="project" value="InterPro"/>
</dbReference>
<dbReference type="OrthoDB" id="5979581at2759"/>
<gene>
    <name evidence="4" type="ORF">CAOG_008563</name>
</gene>
<organism evidence="4 5">
    <name type="scientific">Capsaspora owczarzaki (strain ATCC 30864)</name>
    <dbReference type="NCBI Taxonomy" id="595528"/>
    <lineage>
        <taxon>Eukaryota</taxon>
        <taxon>Filasterea</taxon>
        <taxon>Capsaspora</taxon>
    </lineage>
</organism>
<feature type="domain" description="Protein kinase" evidence="3">
    <location>
        <begin position="534"/>
        <end position="882"/>
    </location>
</feature>
<dbReference type="Proteomes" id="UP000008743">
    <property type="component" value="Unassembled WGS sequence"/>
</dbReference>
<dbReference type="InterPro" id="IPR000719">
    <property type="entry name" value="Prot_kinase_dom"/>
</dbReference>
<dbReference type="GO" id="GO:0005524">
    <property type="term" value="F:ATP binding"/>
    <property type="evidence" value="ECO:0007669"/>
    <property type="project" value="InterPro"/>
</dbReference>
<evidence type="ECO:0000259" key="3">
    <source>
        <dbReference type="PROSITE" id="PS50011"/>
    </source>
</evidence>
<evidence type="ECO:0000256" key="2">
    <source>
        <dbReference type="SAM" id="MobiDB-lite"/>
    </source>
</evidence>
<feature type="region of interest" description="Disordered" evidence="2">
    <location>
        <begin position="1"/>
        <end position="20"/>
    </location>
</feature>
<dbReference type="CDD" id="cd22265">
    <property type="entry name" value="UDM1_RNF168"/>
    <property type="match status" value="1"/>
</dbReference>
<reference evidence="5" key="1">
    <citation type="submission" date="2011-02" db="EMBL/GenBank/DDBJ databases">
        <title>The Genome Sequence of Capsaspora owczarzaki ATCC 30864.</title>
        <authorList>
            <person name="Russ C."/>
            <person name="Cuomo C."/>
            <person name="Burger G."/>
            <person name="Gray M.W."/>
            <person name="Holland P.W.H."/>
            <person name="King N."/>
            <person name="Lang F.B.F."/>
            <person name="Roger A.J."/>
            <person name="Ruiz-Trillo I."/>
            <person name="Young S.K."/>
            <person name="Zeng Q."/>
            <person name="Gargeya S."/>
            <person name="Alvarado L."/>
            <person name="Berlin A."/>
            <person name="Chapman S.B."/>
            <person name="Chen Z."/>
            <person name="Freedman E."/>
            <person name="Gellesch M."/>
            <person name="Goldberg J."/>
            <person name="Griggs A."/>
            <person name="Gujja S."/>
            <person name="Heilman E."/>
            <person name="Heiman D."/>
            <person name="Howarth C."/>
            <person name="Mehta T."/>
            <person name="Neiman D."/>
            <person name="Pearson M."/>
            <person name="Roberts A."/>
            <person name="Saif S."/>
            <person name="Shea T."/>
            <person name="Shenoy N."/>
            <person name="Sisk P."/>
            <person name="Stolte C."/>
            <person name="Sykes S."/>
            <person name="White J."/>
            <person name="Yandava C."/>
            <person name="Haas B."/>
            <person name="Nusbaum C."/>
            <person name="Birren B."/>
        </authorList>
    </citation>
    <scope>NUCLEOTIDE SEQUENCE</scope>
    <source>
        <strain evidence="5">ATCC 30864</strain>
    </source>
</reference>
<dbReference type="Gene3D" id="1.10.510.10">
    <property type="entry name" value="Transferase(Phosphotransferase) domain 1"/>
    <property type="match status" value="1"/>
</dbReference>
<keyword evidence="1" id="KW-0175">Coiled coil</keyword>
<dbReference type="PhylomeDB" id="A0A0D2U6C6"/>
<proteinExistence type="predicted"/>
<keyword evidence="5" id="KW-1185">Reference proteome</keyword>
<dbReference type="PROSITE" id="PS50011">
    <property type="entry name" value="PROTEIN_KINASE_DOM"/>
    <property type="match status" value="1"/>
</dbReference>
<feature type="coiled-coil region" evidence="1">
    <location>
        <begin position="128"/>
        <end position="211"/>
    </location>
</feature>
<dbReference type="SUPFAM" id="SSF56112">
    <property type="entry name" value="Protein kinase-like (PK-like)"/>
    <property type="match status" value="1"/>
</dbReference>
<evidence type="ECO:0000313" key="5">
    <source>
        <dbReference type="Proteomes" id="UP000008743"/>
    </source>
</evidence>
<dbReference type="AlphaFoldDB" id="A0A0D2U6C6"/>
<dbReference type="EMBL" id="KE346361">
    <property type="protein sequence ID" value="KJE90691.1"/>
    <property type="molecule type" value="Genomic_DNA"/>
</dbReference>
<sequence length="882" mass="95512">MSAPDQPPKRPNENDGNGAVTTKRVRVEAAGGAAAAASLLTPPATTLTTDSASLATATWTHSASPAVTLMTTTAQAVLGTPAHAVSMETCAHAASIDTIPITRYKLTLDHPRTLKSCLALYFPSLTLLRENDQQLLAKEQELRAKEQELRAKDQQLLAKEQELRAKDQELRAKDQQLLLEKDLRLSEKDLKDRQLSEKDQELDELRQTNEQRDFVKDVTFLSEIGSSTNASFVQRFVTQFCNDDLQTDLNRFQLPHLSNLAALEQELDKVRNLVNSSTMNQSTVNSSTMNQSTVNSTFRETSMHWAVADYCQAVCEQVGAKLNFHAHNSTLSAPDVFSSTWAVDRSRPASRTSTSTVASGVTLPFVPPTAPTRLGTSRQFGSVRLSELLIDSRVFVEVKKGSTDVQAARLQVGSYLVHYHLTGSEKNFNARQVASWPAFLYGLVWCGVDYVSVARVDLKLGGKLIAPKVTFATTPEPARAVLFVVWQAILAYNASVANNAPSDSSDPRSWDCNFGFTPRAANPGAAAPGQPDNAAGGGALAGASGGNVVATDSIVLNLTTGPQPLLDAQVFHRDFMFTGKLRLNSSEEFTNVVVKVAAANRKALTEQLAREGMALALLNRDRMQAAAHGIPELLSFCTVTLGGTPGLALVTGLIPGHSVDWQQHQPYAASIASQVCDTLRWIHAQGVVHGDIHRGNLLVTETKLPLTPPASPPKGALEPPPKGAVKLPPHSITLVDFGLSCFLPAVTREHVQAALLAAPVTVAAAQELQPWLGHVEANSWSQWPGHFYNIARSERVATPQADFLGLGLLVVSLEIGGTQVLKQWVRLDDSEDTATRTPRLRRFLRDQYQLRSLLARRTATLTEVQKIVALADGDVSIPPAPV</sequence>
<dbReference type="InParanoid" id="A0A0D2U6C6"/>
<accession>A0A0D2U6C6</accession>
<evidence type="ECO:0000313" key="4">
    <source>
        <dbReference type="EMBL" id="KJE90691.1"/>
    </source>
</evidence>
<dbReference type="InterPro" id="IPR011009">
    <property type="entry name" value="Kinase-like_dom_sf"/>
</dbReference>
<name>A0A0D2U6C6_CAPO3</name>
<evidence type="ECO:0000256" key="1">
    <source>
        <dbReference type="SAM" id="Coils"/>
    </source>
</evidence>
<protein>
    <recommendedName>
        <fullName evidence="3">Protein kinase domain-containing protein</fullName>
    </recommendedName>
</protein>